<name>A0AA37TAH3_9GAMM</name>
<organism evidence="1 2">
    <name type="scientific">Marinibactrum halimedae</name>
    <dbReference type="NCBI Taxonomy" id="1444977"/>
    <lineage>
        <taxon>Bacteria</taxon>
        <taxon>Pseudomonadati</taxon>
        <taxon>Pseudomonadota</taxon>
        <taxon>Gammaproteobacteria</taxon>
        <taxon>Cellvibrionales</taxon>
        <taxon>Cellvibrionaceae</taxon>
        <taxon>Marinibactrum</taxon>
    </lineage>
</organism>
<reference evidence="1 2" key="1">
    <citation type="journal article" date="2014" name="Int. J. Syst. Evol. Microbiol.">
        <title>Complete genome sequence of Corynebacterium casei LMG S-19264T (=DSM 44701T), isolated from a smear-ripened cheese.</title>
        <authorList>
            <consortium name="US DOE Joint Genome Institute (JGI-PGF)"/>
            <person name="Walter F."/>
            <person name="Albersmeier A."/>
            <person name="Kalinowski J."/>
            <person name="Ruckert C."/>
        </authorList>
    </citation>
    <scope>NUCLEOTIDE SEQUENCE [LARGE SCALE GENOMIC DNA]</scope>
    <source>
        <strain evidence="1 2">NBRC 110095</strain>
    </source>
</reference>
<dbReference type="AlphaFoldDB" id="A0AA37TAH3"/>
<dbReference type="Proteomes" id="UP001156870">
    <property type="component" value="Unassembled WGS sequence"/>
</dbReference>
<sequence length="54" mass="6675">MNKSIPKEKVAAYPAFFDKWFTKKLPKYDESHYKTETYITQRQIEFFLYTIEFI</sequence>
<dbReference type="EMBL" id="BSPD01000094">
    <property type="protein sequence ID" value="GLS27917.1"/>
    <property type="molecule type" value="Genomic_DNA"/>
</dbReference>
<evidence type="ECO:0000313" key="1">
    <source>
        <dbReference type="EMBL" id="GLS27917.1"/>
    </source>
</evidence>
<keyword evidence="2" id="KW-1185">Reference proteome</keyword>
<accession>A0AA37TAH3</accession>
<evidence type="ECO:0000313" key="2">
    <source>
        <dbReference type="Proteomes" id="UP001156870"/>
    </source>
</evidence>
<proteinExistence type="predicted"/>
<comment type="caution">
    <text evidence="1">The sequence shown here is derived from an EMBL/GenBank/DDBJ whole genome shotgun (WGS) entry which is preliminary data.</text>
</comment>
<protein>
    <submittedName>
        <fullName evidence="1">Uncharacterized protein</fullName>
    </submittedName>
</protein>
<gene>
    <name evidence="1" type="ORF">GCM10007877_36360</name>
</gene>